<gene>
    <name evidence="2" type="ORF">NEMBOFW57_010757</name>
</gene>
<feature type="domain" description="Aldehyde dehydrogenase" evidence="1">
    <location>
        <begin position="4"/>
        <end position="74"/>
    </location>
</feature>
<dbReference type="AlphaFoldDB" id="A0AAD4ENB5"/>
<dbReference type="InterPro" id="IPR016163">
    <property type="entry name" value="Ald_DH_C"/>
</dbReference>
<keyword evidence="3" id="KW-1185">Reference proteome</keyword>
<accession>A0AAD4ENB5</accession>
<evidence type="ECO:0000313" key="2">
    <source>
        <dbReference type="EMBL" id="KAG7284384.1"/>
    </source>
</evidence>
<dbReference type="EMBL" id="JAHCVI010000006">
    <property type="protein sequence ID" value="KAG7284384.1"/>
    <property type="molecule type" value="Genomic_DNA"/>
</dbReference>
<comment type="caution">
    <text evidence="2">The sequence shown here is derived from an EMBL/GenBank/DDBJ whole genome shotgun (WGS) entry which is preliminary data.</text>
</comment>
<dbReference type="GO" id="GO:0016620">
    <property type="term" value="F:oxidoreductase activity, acting on the aldehyde or oxo group of donors, NAD or NADP as acceptor"/>
    <property type="evidence" value="ECO:0007669"/>
    <property type="project" value="InterPro"/>
</dbReference>
<dbReference type="InterPro" id="IPR015590">
    <property type="entry name" value="Aldehyde_DH_dom"/>
</dbReference>
<dbReference type="Proteomes" id="UP001197093">
    <property type="component" value="Unassembled WGS sequence"/>
</dbReference>
<proteinExistence type="predicted"/>
<reference evidence="2" key="1">
    <citation type="submission" date="2023-02" db="EMBL/GenBank/DDBJ databases">
        <authorList>
            <person name="Palmer J.M."/>
        </authorList>
    </citation>
    <scope>NUCLEOTIDE SEQUENCE</scope>
    <source>
        <strain evidence="2">FW57</strain>
    </source>
</reference>
<evidence type="ECO:0000259" key="1">
    <source>
        <dbReference type="Pfam" id="PF00171"/>
    </source>
</evidence>
<name>A0AAD4ENB5_9PEZI</name>
<dbReference type="Gene3D" id="3.40.309.10">
    <property type="entry name" value="Aldehyde Dehydrogenase, Chain A, domain 2"/>
    <property type="match status" value="1"/>
</dbReference>
<organism evidence="2 3">
    <name type="scientific">Staphylotrichum longicolle</name>
    <dbReference type="NCBI Taxonomy" id="669026"/>
    <lineage>
        <taxon>Eukaryota</taxon>
        <taxon>Fungi</taxon>
        <taxon>Dikarya</taxon>
        <taxon>Ascomycota</taxon>
        <taxon>Pezizomycotina</taxon>
        <taxon>Sordariomycetes</taxon>
        <taxon>Sordariomycetidae</taxon>
        <taxon>Sordariales</taxon>
        <taxon>Chaetomiaceae</taxon>
        <taxon>Staphylotrichum</taxon>
    </lineage>
</organism>
<evidence type="ECO:0000313" key="3">
    <source>
        <dbReference type="Proteomes" id="UP001197093"/>
    </source>
</evidence>
<protein>
    <recommendedName>
        <fullName evidence="1">Aldehyde dehydrogenase domain-containing protein</fullName>
    </recommendedName>
</protein>
<sequence>MAHGPLVDFVYLSSKVLGYVAEGEESGNLALGGEFEPGIFIIKLTMLTNTEEDARIMKDKVFDSVVNINVFDTEKGH</sequence>
<dbReference type="Pfam" id="PF00171">
    <property type="entry name" value="Aldedh"/>
    <property type="match status" value="1"/>
</dbReference>